<keyword evidence="1" id="KW-0862">Zinc</keyword>
<keyword evidence="1" id="KW-0479">Metal-binding</keyword>
<dbReference type="GO" id="GO:0045892">
    <property type="term" value="P:negative regulation of DNA-templated transcription"/>
    <property type="evidence" value="ECO:0007669"/>
    <property type="project" value="TreeGrafter"/>
</dbReference>
<comment type="caution">
    <text evidence="2">The sequence shown here is derived from an EMBL/GenBank/DDBJ whole genome shotgun (WGS) entry which is preliminary data.</text>
</comment>
<feature type="binding site" evidence="1">
    <location>
        <position position="97"/>
    </location>
    <ligand>
        <name>Zn(2+)</name>
        <dbReference type="ChEBI" id="CHEBI:29105"/>
    </ligand>
</feature>
<name>A0A935CAP8_9BACT</name>
<dbReference type="Gene3D" id="1.10.10.10">
    <property type="entry name" value="Winged helix-like DNA-binding domain superfamily/Winged helix DNA-binding domain"/>
    <property type="match status" value="1"/>
</dbReference>
<dbReference type="EMBL" id="JAEQBW010000002">
    <property type="protein sequence ID" value="MBK6264928.1"/>
    <property type="molecule type" value="Genomic_DNA"/>
</dbReference>
<protein>
    <submittedName>
        <fullName evidence="2">Transcriptional repressor</fullName>
    </submittedName>
</protein>
<dbReference type="Pfam" id="PF01475">
    <property type="entry name" value="FUR"/>
    <property type="match status" value="1"/>
</dbReference>
<evidence type="ECO:0000313" key="3">
    <source>
        <dbReference type="Proteomes" id="UP000611723"/>
    </source>
</evidence>
<dbReference type="SUPFAM" id="SSF46785">
    <property type="entry name" value="Winged helix' DNA-binding domain"/>
    <property type="match status" value="1"/>
</dbReference>
<feature type="binding site" evidence="1">
    <location>
        <position position="136"/>
    </location>
    <ligand>
        <name>Zn(2+)</name>
        <dbReference type="ChEBI" id="CHEBI:29105"/>
    </ligand>
</feature>
<dbReference type="PANTHER" id="PTHR33202:SF22">
    <property type="entry name" value="HYDROGEN PEROXIDE SENSITIVE REPRESSOR"/>
    <property type="match status" value="1"/>
</dbReference>
<keyword evidence="3" id="KW-1185">Reference proteome</keyword>
<reference evidence="2" key="1">
    <citation type="submission" date="2021-01" db="EMBL/GenBank/DDBJ databases">
        <title>Marivirga aurantiaca sp. nov., isolated from intertidal surface sediments.</title>
        <authorList>
            <person name="Zhang M."/>
        </authorList>
    </citation>
    <scope>NUCLEOTIDE SEQUENCE</scope>
    <source>
        <strain evidence="2">S37H4</strain>
    </source>
</reference>
<organism evidence="2 3">
    <name type="scientific">Marivirga aurantiaca</name>
    <dbReference type="NCBI Taxonomy" id="2802615"/>
    <lineage>
        <taxon>Bacteria</taxon>
        <taxon>Pseudomonadati</taxon>
        <taxon>Bacteroidota</taxon>
        <taxon>Cytophagia</taxon>
        <taxon>Cytophagales</taxon>
        <taxon>Marivirgaceae</taxon>
        <taxon>Marivirga</taxon>
    </lineage>
</organism>
<feature type="binding site" evidence="1">
    <location>
        <position position="133"/>
    </location>
    <ligand>
        <name>Zn(2+)</name>
        <dbReference type="ChEBI" id="CHEBI:29105"/>
    </ligand>
</feature>
<dbReference type="InterPro" id="IPR002481">
    <property type="entry name" value="FUR"/>
</dbReference>
<gene>
    <name evidence="2" type="ORF">JKA74_07760</name>
</gene>
<dbReference type="Proteomes" id="UP000611723">
    <property type="component" value="Unassembled WGS sequence"/>
</dbReference>
<dbReference type="GO" id="GO:0000976">
    <property type="term" value="F:transcription cis-regulatory region binding"/>
    <property type="evidence" value="ECO:0007669"/>
    <property type="project" value="TreeGrafter"/>
</dbReference>
<dbReference type="GO" id="GO:1900376">
    <property type="term" value="P:regulation of secondary metabolite biosynthetic process"/>
    <property type="evidence" value="ECO:0007669"/>
    <property type="project" value="TreeGrafter"/>
</dbReference>
<proteinExistence type="predicted"/>
<accession>A0A935CAP8</accession>
<evidence type="ECO:0000313" key="2">
    <source>
        <dbReference type="EMBL" id="MBK6264928.1"/>
    </source>
</evidence>
<dbReference type="PANTHER" id="PTHR33202">
    <property type="entry name" value="ZINC UPTAKE REGULATION PROTEIN"/>
    <property type="match status" value="1"/>
</dbReference>
<dbReference type="GO" id="GO:0008270">
    <property type="term" value="F:zinc ion binding"/>
    <property type="evidence" value="ECO:0007669"/>
    <property type="project" value="TreeGrafter"/>
</dbReference>
<dbReference type="InterPro" id="IPR036388">
    <property type="entry name" value="WH-like_DNA-bd_sf"/>
</dbReference>
<comment type="cofactor">
    <cofactor evidence="1">
        <name>Zn(2+)</name>
        <dbReference type="ChEBI" id="CHEBI:29105"/>
    </cofactor>
    <text evidence="1">Binds 1 zinc ion per subunit.</text>
</comment>
<dbReference type="RefSeq" id="WP_201430591.1">
    <property type="nucleotide sequence ID" value="NZ_JAEQBW010000002.1"/>
</dbReference>
<feature type="binding site" evidence="1">
    <location>
        <position position="100"/>
    </location>
    <ligand>
        <name>Zn(2+)</name>
        <dbReference type="ChEBI" id="CHEBI:29105"/>
    </ligand>
</feature>
<sequence>MVKALEQKLLKHNIKPTAMRVLVLDYFNSLSAAISLSALYEEFDRSDRITLYRTLKAFEAKGLVHSIDDGTGAPKYALCEANCNTTDHNDSHIHFHCDSCERTFCLQKFSIPEFDLPTNFIQQEVKLVVNGVCDQCTA</sequence>
<evidence type="ECO:0000256" key="1">
    <source>
        <dbReference type="PIRSR" id="PIRSR602481-1"/>
    </source>
</evidence>
<dbReference type="AlphaFoldDB" id="A0A935CAP8"/>
<dbReference type="InterPro" id="IPR036390">
    <property type="entry name" value="WH_DNA-bd_sf"/>
</dbReference>
<dbReference type="GO" id="GO:0003700">
    <property type="term" value="F:DNA-binding transcription factor activity"/>
    <property type="evidence" value="ECO:0007669"/>
    <property type="project" value="InterPro"/>
</dbReference>